<sequence length="312" mass="33731">MIDLILQTLGFAAPILAMIGLGLFGAGVLMEMGLLGGLSRISRPIFSFTRLPDACASAFVVSLGSAVAANGMVAKFREEGRLEEKEVVLCAVMNSIPVYLRELFTYQIPIVIPALGLVVGGFYAGVFIVTALFKISVVVILSKLFLRKSVCRLPEEIQEERVSFLEAARRSIRRQRRLFLKIAAIYLTMTAAVFALRDRGVFEAFSVLPLAELFGIPPESIVPLTTYVASPIVGISLLGPMIASNGISELQAMIVLMLGSMFMLPFFAARSLLPRYVGLFGPRLGVGIVALSSGMSIFVRLVILLLLLAVGR</sequence>
<proteinExistence type="predicted"/>
<feature type="transmembrane region" description="Helical" evidence="1">
    <location>
        <begin position="178"/>
        <end position="196"/>
    </location>
</feature>
<accession>A0ABT5X5C5</accession>
<feature type="transmembrane region" description="Helical" evidence="1">
    <location>
        <begin position="6"/>
        <end position="30"/>
    </location>
</feature>
<dbReference type="InterPro" id="IPR038880">
    <property type="entry name" value="MJ0871-like"/>
</dbReference>
<feature type="transmembrane region" description="Helical" evidence="1">
    <location>
        <begin position="216"/>
        <end position="238"/>
    </location>
</feature>
<dbReference type="EMBL" id="JARFPK010000004">
    <property type="protein sequence ID" value="MDF0589889.1"/>
    <property type="molecule type" value="Genomic_DNA"/>
</dbReference>
<name>A0ABT5X5C5_9EURY</name>
<gene>
    <name evidence="2" type="ORF">P0O15_01675</name>
</gene>
<protein>
    <submittedName>
        <fullName evidence="2">Nucleoside recognition protein</fullName>
    </submittedName>
</protein>
<comment type="caution">
    <text evidence="2">The sequence shown here is derived from an EMBL/GenBank/DDBJ whole genome shotgun (WGS) entry which is preliminary data.</text>
</comment>
<feature type="transmembrane region" description="Helical" evidence="1">
    <location>
        <begin position="110"/>
        <end position="141"/>
    </location>
</feature>
<keyword evidence="3" id="KW-1185">Reference proteome</keyword>
<keyword evidence="1" id="KW-1133">Transmembrane helix</keyword>
<feature type="transmembrane region" description="Helical" evidence="1">
    <location>
        <begin position="250"/>
        <end position="268"/>
    </location>
</feature>
<keyword evidence="1" id="KW-0472">Membrane</keyword>
<dbReference type="Proteomes" id="UP001220010">
    <property type="component" value="Unassembled WGS sequence"/>
</dbReference>
<dbReference type="PANTHER" id="PTHR38139:SF1">
    <property type="entry name" value="NUCLEOSIDE TRANSPORTER_FEOB GTPASE GATE DOMAIN-CONTAINING PROTEIN"/>
    <property type="match status" value="1"/>
</dbReference>
<evidence type="ECO:0000313" key="2">
    <source>
        <dbReference type="EMBL" id="MDF0589889.1"/>
    </source>
</evidence>
<feature type="transmembrane region" description="Helical" evidence="1">
    <location>
        <begin position="288"/>
        <end position="310"/>
    </location>
</feature>
<keyword evidence="1" id="KW-0812">Transmembrane</keyword>
<dbReference type="RefSeq" id="WP_316965648.1">
    <property type="nucleotide sequence ID" value="NZ_JARFPK010000004.1"/>
</dbReference>
<organism evidence="2 3">
    <name type="scientific">Candidatus Methanocrinis natronophilus</name>
    <dbReference type="NCBI Taxonomy" id="3033396"/>
    <lineage>
        <taxon>Archaea</taxon>
        <taxon>Methanobacteriati</taxon>
        <taxon>Methanobacteriota</taxon>
        <taxon>Stenosarchaea group</taxon>
        <taxon>Methanomicrobia</taxon>
        <taxon>Methanotrichales</taxon>
        <taxon>Methanotrichaceae</taxon>
        <taxon>Methanocrinis</taxon>
    </lineage>
</organism>
<dbReference type="PANTHER" id="PTHR38139">
    <property type="entry name" value="GATE DOMAIN-CONTAINING PROTEIN"/>
    <property type="match status" value="1"/>
</dbReference>
<evidence type="ECO:0000256" key="1">
    <source>
        <dbReference type="SAM" id="Phobius"/>
    </source>
</evidence>
<reference evidence="2 3" key="1">
    <citation type="submission" date="2023-03" db="EMBL/GenBank/DDBJ databases">
        <title>WGS of Methanotrichaceae archaeon Mx.</title>
        <authorList>
            <person name="Sorokin D.Y."/>
            <person name="Merkel A.Y."/>
        </authorList>
    </citation>
    <scope>NUCLEOTIDE SEQUENCE [LARGE SCALE GENOMIC DNA]</scope>
    <source>
        <strain evidence="2 3">Mx</strain>
    </source>
</reference>
<evidence type="ECO:0000313" key="3">
    <source>
        <dbReference type="Proteomes" id="UP001220010"/>
    </source>
</evidence>